<organism evidence="1">
    <name type="scientific">Neobodo designis</name>
    <name type="common">Flagellated protozoan</name>
    <name type="synonym">Bodo designis</name>
    <dbReference type="NCBI Taxonomy" id="312471"/>
    <lineage>
        <taxon>Eukaryota</taxon>
        <taxon>Discoba</taxon>
        <taxon>Euglenozoa</taxon>
        <taxon>Kinetoplastea</taxon>
        <taxon>Metakinetoplastina</taxon>
        <taxon>Neobodonida</taxon>
        <taxon>Neobodo</taxon>
    </lineage>
</organism>
<dbReference type="AlphaFoldDB" id="A0A7S1PYZ5"/>
<proteinExistence type="predicted"/>
<evidence type="ECO:0000313" key="1">
    <source>
        <dbReference type="EMBL" id="CAD9108358.1"/>
    </source>
</evidence>
<sequence>MSGAVLFLKRARMASTHGFVAGARVCIDFANSVFLYVTGPVRRKWTQLVGDAPWVGVIAGSMVVQFGPQTLVPAIGPYVTPDTRRVLEAERVRQEIQAGNDPYPYLIDREKTYGAKTHNQETRMELYPREAVPENQSIDALRARRNRQFERDMAALDHKISALETAAGANDDRFTEWIRSGVKQAPGAVI</sequence>
<dbReference type="EMBL" id="HBGF01016566">
    <property type="protein sequence ID" value="CAD9108358.1"/>
    <property type="molecule type" value="Transcribed_RNA"/>
</dbReference>
<reference evidence="1" key="1">
    <citation type="submission" date="2021-01" db="EMBL/GenBank/DDBJ databases">
        <authorList>
            <person name="Corre E."/>
            <person name="Pelletier E."/>
            <person name="Niang G."/>
            <person name="Scheremetjew M."/>
            <person name="Finn R."/>
            <person name="Kale V."/>
            <person name="Holt S."/>
            <person name="Cochrane G."/>
            <person name="Meng A."/>
            <person name="Brown T."/>
            <person name="Cohen L."/>
        </authorList>
    </citation>
    <scope>NUCLEOTIDE SEQUENCE</scope>
    <source>
        <strain evidence="1">CCAP 1951/1</strain>
    </source>
</reference>
<gene>
    <name evidence="1" type="ORF">NDES1114_LOCUS10885</name>
</gene>
<accession>A0A7S1PYZ5</accession>
<protein>
    <submittedName>
        <fullName evidence="1">Uncharacterized protein</fullName>
    </submittedName>
</protein>
<name>A0A7S1PYZ5_NEODS</name>